<keyword evidence="2" id="KW-1185">Reference proteome</keyword>
<organism evidence="1 2">
    <name type="scientific">Acetobacter musti</name>
    <dbReference type="NCBI Taxonomy" id="864732"/>
    <lineage>
        <taxon>Bacteria</taxon>
        <taxon>Pseudomonadati</taxon>
        <taxon>Pseudomonadota</taxon>
        <taxon>Alphaproteobacteria</taxon>
        <taxon>Acetobacterales</taxon>
        <taxon>Acetobacteraceae</taxon>
        <taxon>Acetobacter</taxon>
    </lineage>
</organism>
<dbReference type="Proteomes" id="UP000635278">
    <property type="component" value="Unassembled WGS sequence"/>
</dbReference>
<name>A0ABX0JJ66_9PROT</name>
<evidence type="ECO:0000313" key="1">
    <source>
        <dbReference type="EMBL" id="NHN83342.1"/>
    </source>
</evidence>
<proteinExistence type="predicted"/>
<accession>A0ABX0JJ66</accession>
<protein>
    <recommendedName>
        <fullName evidence="3">Cobalt transporter</fullName>
    </recommendedName>
</protein>
<comment type="caution">
    <text evidence="1">The sequence shown here is derived from an EMBL/GenBank/DDBJ whole genome shotgun (WGS) entry which is preliminary data.</text>
</comment>
<reference evidence="1 2" key="1">
    <citation type="journal article" date="2020" name="Int. J. Syst. Evol. Microbiol.">
        <title>Novel acetic acid bacteria from cider fermentations: Acetobacter conturbans sp. nov. and Acetobacter fallax sp. nov.</title>
        <authorList>
            <person name="Sombolestani A.S."/>
            <person name="Cleenwerck I."/>
            <person name="Cnockaert M."/>
            <person name="Borremans W."/>
            <person name="Wieme A.D."/>
            <person name="De Vuyst L."/>
            <person name="Vandamme P."/>
        </authorList>
    </citation>
    <scope>NUCLEOTIDE SEQUENCE [LARGE SCALE GENOMIC DNA]</scope>
    <source>
        <strain evidence="1 2">LMG 30640</strain>
    </source>
</reference>
<evidence type="ECO:0000313" key="2">
    <source>
        <dbReference type="Proteomes" id="UP000635278"/>
    </source>
</evidence>
<dbReference type="RefSeq" id="WP_173581784.1">
    <property type="nucleotide sequence ID" value="NZ_WOTB01000002.1"/>
</dbReference>
<evidence type="ECO:0008006" key="3">
    <source>
        <dbReference type="Google" id="ProtNLM"/>
    </source>
</evidence>
<dbReference type="EMBL" id="WOTB01000002">
    <property type="protein sequence ID" value="NHN83342.1"/>
    <property type="molecule type" value="Genomic_DNA"/>
</dbReference>
<gene>
    <name evidence="1" type="ORF">GOB93_01635</name>
</gene>
<sequence>MHSLTLVLAAAAIGLGFAASEHIGLHQTASHAHMRSHVHASKDAGVDLP</sequence>